<proteinExistence type="predicted"/>
<evidence type="ECO:0000313" key="2">
    <source>
        <dbReference type="EMBL" id="KAK5082570.1"/>
    </source>
</evidence>
<evidence type="ECO:0000256" key="1">
    <source>
        <dbReference type="SAM" id="MobiDB-lite"/>
    </source>
</evidence>
<dbReference type="Proteomes" id="UP001345013">
    <property type="component" value="Unassembled WGS sequence"/>
</dbReference>
<comment type="caution">
    <text evidence="2">The sequence shown here is derived from an EMBL/GenBank/DDBJ whole genome shotgun (WGS) entry which is preliminary data.</text>
</comment>
<protein>
    <submittedName>
        <fullName evidence="2">Uncharacterized protein</fullName>
    </submittedName>
</protein>
<feature type="region of interest" description="Disordered" evidence="1">
    <location>
        <begin position="587"/>
        <end position="620"/>
    </location>
</feature>
<keyword evidence="3" id="KW-1185">Reference proteome</keyword>
<organism evidence="2 3">
    <name type="scientific">Lithohypha guttulata</name>
    <dbReference type="NCBI Taxonomy" id="1690604"/>
    <lineage>
        <taxon>Eukaryota</taxon>
        <taxon>Fungi</taxon>
        <taxon>Dikarya</taxon>
        <taxon>Ascomycota</taxon>
        <taxon>Pezizomycotina</taxon>
        <taxon>Eurotiomycetes</taxon>
        <taxon>Chaetothyriomycetidae</taxon>
        <taxon>Chaetothyriales</taxon>
        <taxon>Trichomeriaceae</taxon>
        <taxon>Lithohypha</taxon>
    </lineage>
</organism>
<feature type="compositionally biased region" description="Basic residues" evidence="1">
    <location>
        <begin position="590"/>
        <end position="620"/>
    </location>
</feature>
<sequence length="644" mass="72997">MVDPTLSLWQGLDRLAFCENAILLELKDMSQGPIITSRKDKETQCKLGSFNDRLTESFLDDMALLAAGPGVRVARNEGFGGTACNDLQEVIDLGYHRCDHLNHGCETNTALHFDSVTEDVINSPMLRKAVRICTGRLRKHINGLLGELKHAGCRQTSQSRLPPYLNDSRLTASHKEVALFGAYCRENHVSYANSVQKRMNSLRTLSSNIGKNIDDDVSNLCLIAWTAYTLHHSSLLRRWLQVNLCIVTKPSALSSLIENILKRVGKLSRVFRAVRTITKFLSSSAQAAASMKVVGMETQKLQVHELRHRTIADLQGRSGKSLVGCHHVKLLNMLGRWSKYRVHAEIQLLMFYERHTDTTLATDYIGGDKLCCYLCYQFIMMHGRFGVNGCHQSLYSLWMIPDDVAGLSTEAADHLHATLKRLCALLQEKIALMSLPAAFKSPYHPQRESCDNLSRVSFFTNVSNRHPPQDRPPKINQHKQYLIPLTEHGEDLVHRPERGTSQNEVAEAFLSESAVVSTSDVDVSSATEVNEVSIVLKTPLGSIEAVLPSPHEEPSSLNADVMMPSRSVTSQQINQEEKSVIPCYGQQIRQRQHRRRRRRRRHCKKKARVPRKQQRREHRGHLRKAYIRFWTKLKSAFSFDMFCM</sequence>
<gene>
    <name evidence="2" type="ORF">LTR24_007945</name>
</gene>
<dbReference type="EMBL" id="JAVRRG010000127">
    <property type="protein sequence ID" value="KAK5082570.1"/>
    <property type="molecule type" value="Genomic_DNA"/>
</dbReference>
<evidence type="ECO:0000313" key="3">
    <source>
        <dbReference type="Proteomes" id="UP001345013"/>
    </source>
</evidence>
<name>A0ABR0K1J0_9EURO</name>
<dbReference type="InterPro" id="IPR027796">
    <property type="entry name" value="OTT_1508_deam-like"/>
</dbReference>
<reference evidence="2 3" key="1">
    <citation type="submission" date="2023-08" db="EMBL/GenBank/DDBJ databases">
        <title>Black Yeasts Isolated from many extreme environments.</title>
        <authorList>
            <person name="Coleine C."/>
            <person name="Stajich J.E."/>
            <person name="Selbmann L."/>
        </authorList>
    </citation>
    <scope>NUCLEOTIDE SEQUENCE [LARGE SCALE GENOMIC DNA]</scope>
    <source>
        <strain evidence="2 3">CCFEE 5885</strain>
    </source>
</reference>
<accession>A0ABR0K1J0</accession>
<dbReference type="Pfam" id="PF14441">
    <property type="entry name" value="OTT_1508_deam"/>
    <property type="match status" value="1"/>
</dbReference>